<comment type="caution">
    <text evidence="2">The sequence shown here is derived from an EMBL/GenBank/DDBJ whole genome shotgun (WGS) entry which is preliminary data.</text>
</comment>
<dbReference type="AlphaFoldDB" id="A0AAI9T7H9"/>
<dbReference type="InterPro" id="IPR002575">
    <property type="entry name" value="Aminoglycoside_PTrfase"/>
</dbReference>
<proteinExistence type="predicted"/>
<dbReference type="Proteomes" id="UP001227192">
    <property type="component" value="Unassembled WGS sequence"/>
</dbReference>
<evidence type="ECO:0000313" key="3">
    <source>
        <dbReference type="Proteomes" id="UP001227192"/>
    </source>
</evidence>
<dbReference type="InterPro" id="IPR051678">
    <property type="entry name" value="AGP_Transferase"/>
</dbReference>
<dbReference type="PANTHER" id="PTHR21310:SF58">
    <property type="entry name" value="AMINOGLYCOSIDE PHOSPHOTRANSFERASE DOMAIN-CONTAINING PROTEIN"/>
    <property type="match status" value="1"/>
</dbReference>
<name>A0AAI9T7H9_PENTH</name>
<keyword evidence="3" id="KW-1185">Reference proteome</keyword>
<dbReference type="InterPro" id="IPR011009">
    <property type="entry name" value="Kinase-like_dom_sf"/>
</dbReference>
<dbReference type="EMBL" id="LACB01000701">
    <property type="protein sequence ID" value="KAJ9481704.1"/>
    <property type="molecule type" value="Genomic_DNA"/>
</dbReference>
<protein>
    <recommendedName>
        <fullName evidence="1">Aminoglycoside phosphotransferase domain-containing protein</fullName>
    </recommendedName>
</protein>
<sequence>MDDNIRQHYIDKVAVVCNRLTVWKGDTISGVDGRQLLERYLKGNSKMADALAPQQLLKNCTEMSMDVSKLVFYHCDLDPTNILVDISTGSLGIVDWELAGYVPIEWVRTKFRISAGMDFDYGDE</sequence>
<evidence type="ECO:0000259" key="1">
    <source>
        <dbReference type="Pfam" id="PF01636"/>
    </source>
</evidence>
<feature type="domain" description="Aminoglycoside phosphotransferase" evidence="1">
    <location>
        <begin position="56"/>
        <end position="103"/>
    </location>
</feature>
<reference evidence="2" key="1">
    <citation type="submission" date="2015-06" db="EMBL/GenBank/DDBJ databases">
        <authorList>
            <person name="Nguyen H."/>
        </authorList>
    </citation>
    <scope>NUCLEOTIDE SEQUENCE</scope>
    <source>
        <strain evidence="2">DAOM 180753</strain>
    </source>
</reference>
<accession>A0AAI9T7H9</accession>
<reference evidence="2" key="2">
    <citation type="journal article" date="2016" name="Fungal Biol.">
        <title>Ochratoxin A production by Penicillium thymicola.</title>
        <authorList>
            <person name="Nguyen H.D.T."/>
            <person name="McMullin D.R."/>
            <person name="Ponomareva E."/>
            <person name="Riley R."/>
            <person name="Pomraning K.R."/>
            <person name="Baker S.E."/>
            <person name="Seifert K.A."/>
        </authorList>
    </citation>
    <scope>NUCLEOTIDE SEQUENCE</scope>
    <source>
        <strain evidence="2">DAOM 180753</strain>
    </source>
</reference>
<organism evidence="2 3">
    <name type="scientific">Penicillium thymicola</name>
    <dbReference type="NCBI Taxonomy" id="293382"/>
    <lineage>
        <taxon>Eukaryota</taxon>
        <taxon>Fungi</taxon>
        <taxon>Dikarya</taxon>
        <taxon>Ascomycota</taxon>
        <taxon>Pezizomycotina</taxon>
        <taxon>Eurotiomycetes</taxon>
        <taxon>Eurotiomycetidae</taxon>
        <taxon>Eurotiales</taxon>
        <taxon>Aspergillaceae</taxon>
        <taxon>Penicillium</taxon>
    </lineage>
</organism>
<evidence type="ECO:0000313" key="2">
    <source>
        <dbReference type="EMBL" id="KAJ9481704.1"/>
    </source>
</evidence>
<dbReference type="PANTHER" id="PTHR21310">
    <property type="entry name" value="AMINOGLYCOSIDE PHOSPHOTRANSFERASE-RELATED-RELATED"/>
    <property type="match status" value="1"/>
</dbReference>
<dbReference type="SUPFAM" id="SSF56112">
    <property type="entry name" value="Protein kinase-like (PK-like)"/>
    <property type="match status" value="1"/>
</dbReference>
<dbReference type="Gene3D" id="3.90.1200.10">
    <property type="match status" value="1"/>
</dbReference>
<gene>
    <name evidence="2" type="ORF">VN97_g11762</name>
</gene>
<dbReference type="Pfam" id="PF01636">
    <property type="entry name" value="APH"/>
    <property type="match status" value="1"/>
</dbReference>